<evidence type="ECO:0000313" key="1">
    <source>
        <dbReference type="EMBL" id="CAG8682828.1"/>
    </source>
</evidence>
<protein>
    <submittedName>
        <fullName evidence="1">4409_t:CDS:1</fullName>
    </submittedName>
</protein>
<comment type="caution">
    <text evidence="1">The sequence shown here is derived from an EMBL/GenBank/DDBJ whole genome shotgun (WGS) entry which is preliminary data.</text>
</comment>
<feature type="non-terminal residue" evidence="1">
    <location>
        <position position="1"/>
    </location>
</feature>
<gene>
    <name evidence="1" type="ORF">SPELUC_LOCUS10252</name>
</gene>
<keyword evidence="2" id="KW-1185">Reference proteome</keyword>
<accession>A0ACA9NYN2</accession>
<name>A0ACA9NYN2_9GLOM</name>
<dbReference type="Proteomes" id="UP000789366">
    <property type="component" value="Unassembled WGS sequence"/>
</dbReference>
<sequence length="116" mass="13363">CNDWPASEKAVYLQKINEEILAPRKRTRDDEDDAPIEQDSESTNQLSAHPRQSTIRDCFIENPYLQDYLCDLNPSYNPPSRDIVKGRLLTEMFSDHIQKKLNTLPTLKDLTISLDG</sequence>
<dbReference type="EMBL" id="CAJVPW010018667">
    <property type="protein sequence ID" value="CAG8682828.1"/>
    <property type="molecule type" value="Genomic_DNA"/>
</dbReference>
<evidence type="ECO:0000313" key="2">
    <source>
        <dbReference type="Proteomes" id="UP000789366"/>
    </source>
</evidence>
<reference evidence="1" key="1">
    <citation type="submission" date="2021-06" db="EMBL/GenBank/DDBJ databases">
        <authorList>
            <person name="Kallberg Y."/>
            <person name="Tangrot J."/>
            <person name="Rosling A."/>
        </authorList>
    </citation>
    <scope>NUCLEOTIDE SEQUENCE</scope>
    <source>
        <strain evidence="1">28 12/20/2015</strain>
    </source>
</reference>
<organism evidence="1 2">
    <name type="scientific">Cetraspora pellucida</name>
    <dbReference type="NCBI Taxonomy" id="1433469"/>
    <lineage>
        <taxon>Eukaryota</taxon>
        <taxon>Fungi</taxon>
        <taxon>Fungi incertae sedis</taxon>
        <taxon>Mucoromycota</taxon>
        <taxon>Glomeromycotina</taxon>
        <taxon>Glomeromycetes</taxon>
        <taxon>Diversisporales</taxon>
        <taxon>Gigasporaceae</taxon>
        <taxon>Cetraspora</taxon>
    </lineage>
</organism>
<proteinExistence type="predicted"/>